<dbReference type="EMBL" id="CP144698">
    <property type="protein sequence ID" value="WVZ17009.1"/>
    <property type="molecule type" value="Genomic_DNA"/>
</dbReference>
<dbReference type="AlphaFoldDB" id="A0AAQ3NVU3"/>
<dbReference type="Proteomes" id="UP001374535">
    <property type="component" value="Chromosome 3"/>
</dbReference>
<keyword evidence="2" id="KW-1185">Reference proteome</keyword>
<accession>A0AAQ3NVU3</accession>
<gene>
    <name evidence="1" type="ORF">V8G54_009991</name>
</gene>
<protein>
    <submittedName>
        <fullName evidence="1">Uncharacterized protein</fullName>
    </submittedName>
</protein>
<evidence type="ECO:0000313" key="1">
    <source>
        <dbReference type="EMBL" id="WVZ17009.1"/>
    </source>
</evidence>
<evidence type="ECO:0000313" key="2">
    <source>
        <dbReference type="Proteomes" id="UP001374535"/>
    </source>
</evidence>
<reference evidence="1 2" key="1">
    <citation type="journal article" date="2023" name="Life. Sci Alliance">
        <title>Evolutionary insights into 3D genome organization and epigenetic landscape of Vigna mungo.</title>
        <authorList>
            <person name="Junaid A."/>
            <person name="Singh B."/>
            <person name="Bhatia S."/>
        </authorList>
    </citation>
    <scope>NUCLEOTIDE SEQUENCE [LARGE SCALE GENOMIC DNA]</scope>
    <source>
        <strain evidence="1">Urdbean</strain>
    </source>
</reference>
<proteinExistence type="predicted"/>
<sequence>MTSEIPLSPFCFSTLFLFTSQAMKFRHFASVVSVIRSCGISSFPSLNFTLKSNLLMAATLESLRCSLIVPSILTPTAWSLVAQRSSFTFLLLSSPLSIWIVKSFFTLSFSFSLSMEA</sequence>
<organism evidence="1 2">
    <name type="scientific">Vigna mungo</name>
    <name type="common">Black gram</name>
    <name type="synonym">Phaseolus mungo</name>
    <dbReference type="NCBI Taxonomy" id="3915"/>
    <lineage>
        <taxon>Eukaryota</taxon>
        <taxon>Viridiplantae</taxon>
        <taxon>Streptophyta</taxon>
        <taxon>Embryophyta</taxon>
        <taxon>Tracheophyta</taxon>
        <taxon>Spermatophyta</taxon>
        <taxon>Magnoliopsida</taxon>
        <taxon>eudicotyledons</taxon>
        <taxon>Gunneridae</taxon>
        <taxon>Pentapetalae</taxon>
        <taxon>rosids</taxon>
        <taxon>fabids</taxon>
        <taxon>Fabales</taxon>
        <taxon>Fabaceae</taxon>
        <taxon>Papilionoideae</taxon>
        <taxon>50 kb inversion clade</taxon>
        <taxon>NPAAA clade</taxon>
        <taxon>indigoferoid/millettioid clade</taxon>
        <taxon>Phaseoleae</taxon>
        <taxon>Vigna</taxon>
    </lineage>
</organism>
<name>A0AAQ3NVU3_VIGMU</name>